<dbReference type="EMBL" id="JANRHA010000001">
    <property type="protein sequence ID" value="MDG3013595.1"/>
    <property type="molecule type" value="Genomic_DNA"/>
</dbReference>
<protein>
    <submittedName>
        <fullName evidence="2">Helix-turn-helix domain-containing protein</fullName>
    </submittedName>
</protein>
<evidence type="ECO:0000259" key="1">
    <source>
        <dbReference type="PROSITE" id="PS50943"/>
    </source>
</evidence>
<dbReference type="InterPro" id="IPR001387">
    <property type="entry name" value="Cro/C1-type_HTH"/>
</dbReference>
<dbReference type="Pfam" id="PF01381">
    <property type="entry name" value="HTH_3"/>
    <property type="match status" value="1"/>
</dbReference>
<gene>
    <name evidence="2" type="ORF">NVS88_03365</name>
</gene>
<feature type="domain" description="HTH cro/C1-type" evidence="1">
    <location>
        <begin position="18"/>
        <end position="72"/>
    </location>
</feature>
<dbReference type="SMART" id="SM00530">
    <property type="entry name" value="HTH_XRE"/>
    <property type="match status" value="1"/>
</dbReference>
<dbReference type="InterPro" id="IPR010982">
    <property type="entry name" value="Lambda_DNA-bd_dom_sf"/>
</dbReference>
<dbReference type="Proteomes" id="UP001152755">
    <property type="component" value="Unassembled WGS sequence"/>
</dbReference>
<proteinExistence type="predicted"/>
<dbReference type="PROSITE" id="PS50943">
    <property type="entry name" value="HTH_CROC1"/>
    <property type="match status" value="1"/>
</dbReference>
<reference evidence="2" key="1">
    <citation type="submission" date="2022-08" db="EMBL/GenBank/DDBJ databases">
        <title>Genome analysis of Corynebacteriales strain.</title>
        <authorList>
            <person name="Lee S.D."/>
        </authorList>
    </citation>
    <scope>NUCLEOTIDE SEQUENCE</scope>
    <source>
        <strain evidence="2">D3-21</strain>
    </source>
</reference>
<accession>A0A9X4RC94</accession>
<dbReference type="AlphaFoldDB" id="A0A9X4RC94"/>
<evidence type="ECO:0000313" key="2">
    <source>
        <dbReference type="EMBL" id="MDG3013595.1"/>
    </source>
</evidence>
<evidence type="ECO:0000313" key="3">
    <source>
        <dbReference type="Proteomes" id="UP001152755"/>
    </source>
</evidence>
<name>A0A9X4RC94_9ACTN</name>
<organism evidence="2 3">
    <name type="scientific">Speluncibacter jeojiensis</name>
    <dbReference type="NCBI Taxonomy" id="2710754"/>
    <lineage>
        <taxon>Bacteria</taxon>
        <taxon>Bacillati</taxon>
        <taxon>Actinomycetota</taxon>
        <taxon>Actinomycetes</taxon>
        <taxon>Mycobacteriales</taxon>
        <taxon>Speluncibacteraceae</taxon>
        <taxon>Speluncibacter</taxon>
    </lineage>
</organism>
<dbReference type="Gene3D" id="1.10.260.40">
    <property type="entry name" value="lambda repressor-like DNA-binding domains"/>
    <property type="match status" value="1"/>
</dbReference>
<dbReference type="RefSeq" id="WP_332519174.1">
    <property type="nucleotide sequence ID" value="NZ_JANRHA010000001.1"/>
</dbReference>
<dbReference type="SUPFAM" id="SSF47413">
    <property type="entry name" value="lambda repressor-like DNA-binding domains"/>
    <property type="match status" value="1"/>
</dbReference>
<sequence length="80" mass="8952">MDANEDIMRLSRAVGAEIRVARARANMSRRELSERTDMSSKTIERLEAGTRYIDIDQLFRIAAALGTTARKIIAAAEENL</sequence>
<dbReference type="GO" id="GO:0003677">
    <property type="term" value="F:DNA binding"/>
    <property type="evidence" value="ECO:0007669"/>
    <property type="project" value="InterPro"/>
</dbReference>
<dbReference type="CDD" id="cd00093">
    <property type="entry name" value="HTH_XRE"/>
    <property type="match status" value="1"/>
</dbReference>
<keyword evidence="3" id="KW-1185">Reference proteome</keyword>
<comment type="caution">
    <text evidence="2">The sequence shown here is derived from an EMBL/GenBank/DDBJ whole genome shotgun (WGS) entry which is preliminary data.</text>
</comment>